<dbReference type="RefSeq" id="WP_057623300.1">
    <property type="nucleotide sequence ID" value="NZ_LKHV02000001.1"/>
</dbReference>
<evidence type="ECO:0000313" key="6">
    <source>
        <dbReference type="EMBL" id="MCS5707470.1"/>
    </source>
</evidence>
<dbReference type="CDD" id="cd02968">
    <property type="entry name" value="SCO"/>
    <property type="match status" value="1"/>
</dbReference>
<dbReference type="EMBL" id="LKHV01000002">
    <property type="protein sequence ID" value="KRG19474.1"/>
    <property type="molecule type" value="Genomic_DNA"/>
</dbReference>
<evidence type="ECO:0000256" key="1">
    <source>
        <dbReference type="ARBA" id="ARBA00010996"/>
    </source>
</evidence>
<keyword evidence="4" id="KW-0812">Transmembrane</keyword>
<dbReference type="PANTHER" id="PTHR12151:SF25">
    <property type="entry name" value="LINALOOL DEHYDRATASE_ISOMERASE DOMAIN-CONTAINING PROTEIN"/>
    <property type="match status" value="1"/>
</dbReference>
<name>A0A0Q9YPB4_9GAMM</name>
<evidence type="ECO:0000256" key="4">
    <source>
        <dbReference type="SAM" id="Phobius"/>
    </source>
</evidence>
<reference evidence="5" key="1">
    <citation type="submission" date="2015-09" db="EMBL/GenBank/DDBJ databases">
        <title>Draft Genome Sequences of Two Novel Amoeba-resistant Intranuclear Bacteria, Candidatus Berkiella cookevillensis and Candidatus Berkiella aquae.</title>
        <authorList>
            <person name="Mehari Y.T."/>
            <person name="Arivett B.A."/>
            <person name="Farone A.L."/>
            <person name="Gunderson J.H."/>
            <person name="Farone M.B."/>
        </authorList>
    </citation>
    <scope>NUCLEOTIDE SEQUENCE [LARGE SCALE GENOMIC DNA]</scope>
    <source>
        <strain evidence="5">CC99</strain>
    </source>
</reference>
<accession>A0A0Q9YPB4</accession>
<keyword evidence="7" id="KW-1185">Reference proteome</keyword>
<feature type="binding site" evidence="2">
    <location>
        <position position="85"/>
    </location>
    <ligand>
        <name>Cu cation</name>
        <dbReference type="ChEBI" id="CHEBI:23378"/>
    </ligand>
</feature>
<dbReference type="EMBL" id="LKHV02000001">
    <property type="protein sequence ID" value="MCS5707470.1"/>
    <property type="molecule type" value="Genomic_DNA"/>
</dbReference>
<keyword evidence="2" id="KW-0186">Copper</keyword>
<dbReference type="Pfam" id="PF02630">
    <property type="entry name" value="SCO1-SenC"/>
    <property type="match status" value="1"/>
</dbReference>
<dbReference type="SUPFAM" id="SSF52833">
    <property type="entry name" value="Thioredoxin-like"/>
    <property type="match status" value="1"/>
</dbReference>
<evidence type="ECO:0000313" key="7">
    <source>
        <dbReference type="Proteomes" id="UP000051494"/>
    </source>
</evidence>
<protein>
    <submittedName>
        <fullName evidence="6">SCO family protein</fullName>
    </submittedName>
    <submittedName>
        <fullName evidence="5">SCO1/SenC</fullName>
    </submittedName>
</protein>
<sequence length="214" mass="24047">MKKHTIFITIVITLAIGIGMWRESHIRHNNKVSTTPKETQLLTGTALPESKALPPFEFIDQDNHAFNNAQLKDHWSFVFFGYTQCPEQCPRILGALNNVSQRVGPNPMVQYLFVSITPEIDTPEKLKTFFAQDQFKLTRFIGLTGENKNIVALANQLGIYIADETGINIEHIGHSGTILLVNPKGELSALFTTAENPHRIAHDFKDLMSVYARS</sequence>
<feature type="transmembrane region" description="Helical" evidence="4">
    <location>
        <begin position="6"/>
        <end position="21"/>
    </location>
</feature>
<reference evidence="6" key="2">
    <citation type="journal article" date="2016" name="Genome Announc.">
        <title>Draft Genome Sequences of Two Novel Amoeba-Resistant Intranuclear Bacteria, 'Candidatus Berkiella cookevillensis' and 'Candidatus Berkiella aquae'.</title>
        <authorList>
            <person name="Mehari Y.T."/>
            <person name="Arivett B.A."/>
            <person name="Farone A.L."/>
            <person name="Gunderson J.H."/>
            <person name="Farone M.B."/>
        </authorList>
    </citation>
    <scope>NUCLEOTIDE SEQUENCE</scope>
    <source>
        <strain evidence="6">CC99</strain>
    </source>
</reference>
<reference evidence="6" key="3">
    <citation type="submission" date="2021-06" db="EMBL/GenBank/DDBJ databases">
        <title>Genomic Description and Analysis of Intracellular Bacteria, Candidatus Berkiella cookevillensis and Candidatus Berkiella aquae.</title>
        <authorList>
            <person name="Kidane D.T."/>
            <person name="Mehari Y.T."/>
            <person name="Rice F.C."/>
            <person name="Arivett B.A."/>
            <person name="Farone A.L."/>
            <person name="Berk S.G."/>
            <person name="Farone M.B."/>
        </authorList>
    </citation>
    <scope>NUCLEOTIDE SEQUENCE</scope>
    <source>
        <strain evidence="6">CC99</strain>
    </source>
</reference>
<dbReference type="InterPro" id="IPR036249">
    <property type="entry name" value="Thioredoxin-like_sf"/>
</dbReference>
<dbReference type="AlphaFoldDB" id="A0A0Q9YPB4"/>
<dbReference type="PANTHER" id="PTHR12151">
    <property type="entry name" value="ELECTRON TRANSPORT PROTIN SCO1/SENC FAMILY MEMBER"/>
    <property type="match status" value="1"/>
</dbReference>
<dbReference type="Gene3D" id="3.40.30.10">
    <property type="entry name" value="Glutaredoxin"/>
    <property type="match status" value="1"/>
</dbReference>
<feature type="binding site" evidence="2">
    <location>
        <position position="174"/>
    </location>
    <ligand>
        <name>Cu cation</name>
        <dbReference type="ChEBI" id="CHEBI:23378"/>
    </ligand>
</feature>
<keyword evidence="2" id="KW-0479">Metal-binding</keyword>
<keyword evidence="4" id="KW-1133">Transmembrane helix</keyword>
<dbReference type="STRING" id="437022.CC99x_00486"/>
<organism evidence="5">
    <name type="scientific">Candidatus Berkiella cookevillensis</name>
    <dbReference type="NCBI Taxonomy" id="437022"/>
    <lineage>
        <taxon>Bacteria</taxon>
        <taxon>Pseudomonadati</taxon>
        <taxon>Pseudomonadota</taxon>
        <taxon>Gammaproteobacteria</taxon>
        <taxon>Candidatus Berkiellales</taxon>
        <taxon>Candidatus Berkiellaceae</taxon>
        <taxon>Candidatus Berkiella</taxon>
    </lineage>
</organism>
<dbReference type="PATRIC" id="fig|1590042.3.peg.503"/>
<dbReference type="Proteomes" id="UP000051494">
    <property type="component" value="Unassembled WGS sequence"/>
</dbReference>
<proteinExistence type="inferred from homology"/>
<comment type="similarity">
    <text evidence="1">Belongs to the SCO1/2 family.</text>
</comment>
<evidence type="ECO:0000256" key="2">
    <source>
        <dbReference type="PIRSR" id="PIRSR603782-1"/>
    </source>
</evidence>
<keyword evidence="3" id="KW-1015">Disulfide bond</keyword>
<keyword evidence="4" id="KW-0472">Membrane</keyword>
<dbReference type="InterPro" id="IPR003782">
    <property type="entry name" value="SCO1/SenC"/>
</dbReference>
<comment type="caution">
    <text evidence="5">The sequence shown here is derived from an EMBL/GenBank/DDBJ whole genome shotgun (WGS) entry which is preliminary data.</text>
</comment>
<dbReference type="OrthoDB" id="9790194at2"/>
<gene>
    <name evidence="6" type="ORF">CC99x_000985</name>
    <name evidence="5" type="ORF">CC99x_00486</name>
</gene>
<evidence type="ECO:0000256" key="3">
    <source>
        <dbReference type="PIRSR" id="PIRSR603782-2"/>
    </source>
</evidence>
<feature type="binding site" evidence="2">
    <location>
        <position position="89"/>
    </location>
    <ligand>
        <name>Cu cation</name>
        <dbReference type="ChEBI" id="CHEBI:23378"/>
    </ligand>
</feature>
<evidence type="ECO:0000313" key="5">
    <source>
        <dbReference type="EMBL" id="KRG19474.1"/>
    </source>
</evidence>
<feature type="disulfide bond" description="Redox-active" evidence="3">
    <location>
        <begin position="85"/>
        <end position="89"/>
    </location>
</feature>
<dbReference type="GO" id="GO:0046872">
    <property type="term" value="F:metal ion binding"/>
    <property type="evidence" value="ECO:0007669"/>
    <property type="project" value="UniProtKB-KW"/>
</dbReference>